<gene>
    <name evidence="3" type="ORF">ABT211_10825</name>
</gene>
<proteinExistence type="predicted"/>
<evidence type="ECO:0000313" key="3">
    <source>
        <dbReference type="EMBL" id="MER6267779.1"/>
    </source>
</evidence>
<name>A0ABV1TDQ0_9ACTN</name>
<feature type="transmembrane region" description="Helical" evidence="1">
    <location>
        <begin position="176"/>
        <end position="194"/>
    </location>
</feature>
<feature type="transmembrane region" description="Helical" evidence="1">
    <location>
        <begin position="240"/>
        <end position="260"/>
    </location>
</feature>
<comment type="caution">
    <text evidence="3">The sequence shown here is derived from an EMBL/GenBank/DDBJ whole genome shotgun (WGS) entry which is preliminary data.</text>
</comment>
<feature type="transmembrane region" description="Helical" evidence="1">
    <location>
        <begin position="435"/>
        <end position="460"/>
    </location>
</feature>
<dbReference type="Proteomes" id="UP001490365">
    <property type="component" value="Unassembled WGS sequence"/>
</dbReference>
<dbReference type="InterPro" id="IPR024962">
    <property type="entry name" value="YukD-like"/>
</dbReference>
<keyword evidence="4" id="KW-1185">Reference proteome</keyword>
<dbReference type="Pfam" id="PF08817">
    <property type="entry name" value="YukD"/>
    <property type="match status" value="1"/>
</dbReference>
<sequence>MDEHCRITVVGERRRVDLAVPAGAPIVSYADTLARLCDQQESDIMPAAWTLGAATGSAFAPEWSLSELGVTDGQVLYLRDATADELDDPVVHDVAERVADVSGGALDRRWDARSRTYTLTALALGWLVATLFVLAVRHRPGAGVLLDLGLAAGLALPVVAWVAAERTWPVPAALRMTMALCAVPALALGAWSAALGRGVRQLGLGGVMTPAGLAVAALALGALLGAFLAAVAAPAVTTSATLFTAAVAAVLGVGLAALRADGVQAASVAAVAAFALLTVVPSAVSGTVAFTWRRVRMRVQEEPRDDEVAAAVRSATVLLATWSGALSVVLGGALVVLAASSSPYANLAAGLLGLAGLLRAGSARLVAEVVPLLAAGTAGLFTLLATGPERFGSATWVGPVCSALVAAVLLVYGFRRLMRRPDLPAMARPRWLAGFGSVLAGGSVALAVAMFGAFGALVGLGHHI</sequence>
<protein>
    <submittedName>
        <fullName evidence="3">EsaB/YukD family protein</fullName>
    </submittedName>
</protein>
<feature type="transmembrane region" description="Helical" evidence="1">
    <location>
        <begin position="344"/>
        <end position="362"/>
    </location>
</feature>
<dbReference type="Pfam" id="PF19053">
    <property type="entry name" value="EccD"/>
    <property type="match status" value="1"/>
</dbReference>
<feature type="transmembrane region" description="Helical" evidence="1">
    <location>
        <begin position="142"/>
        <end position="164"/>
    </location>
</feature>
<reference evidence="3 4" key="1">
    <citation type="submission" date="2024-06" db="EMBL/GenBank/DDBJ databases">
        <title>The Natural Products Discovery Center: Release of the First 8490 Sequenced Strains for Exploring Actinobacteria Biosynthetic Diversity.</title>
        <authorList>
            <person name="Kalkreuter E."/>
            <person name="Kautsar S.A."/>
            <person name="Yang D."/>
            <person name="Bader C.D."/>
            <person name="Teijaro C.N."/>
            <person name="Fluegel L."/>
            <person name="Davis C.M."/>
            <person name="Simpson J.R."/>
            <person name="Lauterbach L."/>
            <person name="Steele A.D."/>
            <person name="Gui C."/>
            <person name="Meng S."/>
            <person name="Li G."/>
            <person name="Viehrig K."/>
            <person name="Ye F."/>
            <person name="Su P."/>
            <person name="Kiefer A.F."/>
            <person name="Nichols A."/>
            <person name="Cepeda A.J."/>
            <person name="Yan W."/>
            <person name="Fan B."/>
            <person name="Jiang Y."/>
            <person name="Adhikari A."/>
            <person name="Zheng C.-J."/>
            <person name="Schuster L."/>
            <person name="Cowan T.M."/>
            <person name="Smanski M.J."/>
            <person name="Chevrette M.G."/>
            <person name="De Carvalho L.P.S."/>
            <person name="Shen B."/>
        </authorList>
    </citation>
    <scope>NUCLEOTIDE SEQUENCE [LARGE SCALE GENOMIC DNA]</scope>
    <source>
        <strain evidence="3 4">NPDC001694</strain>
    </source>
</reference>
<feature type="transmembrane region" description="Helical" evidence="1">
    <location>
        <begin position="266"/>
        <end position="290"/>
    </location>
</feature>
<dbReference type="EMBL" id="JBEOZM010000003">
    <property type="protein sequence ID" value="MER6267779.1"/>
    <property type="molecule type" value="Genomic_DNA"/>
</dbReference>
<feature type="domain" description="EccD-like transmembrane" evidence="2">
    <location>
        <begin position="117"/>
        <end position="460"/>
    </location>
</feature>
<feature type="transmembrane region" description="Helical" evidence="1">
    <location>
        <begin position="369"/>
        <end position="387"/>
    </location>
</feature>
<keyword evidence="1" id="KW-0472">Membrane</keyword>
<evidence type="ECO:0000256" key="1">
    <source>
        <dbReference type="SAM" id="Phobius"/>
    </source>
</evidence>
<dbReference type="Gene3D" id="3.10.20.90">
    <property type="entry name" value="Phosphatidylinositol 3-kinase Catalytic Subunit, Chain A, domain 1"/>
    <property type="match status" value="1"/>
</dbReference>
<evidence type="ECO:0000259" key="2">
    <source>
        <dbReference type="Pfam" id="PF19053"/>
    </source>
</evidence>
<feature type="transmembrane region" description="Helical" evidence="1">
    <location>
        <begin position="117"/>
        <end position="136"/>
    </location>
</feature>
<feature type="transmembrane region" description="Helical" evidence="1">
    <location>
        <begin position="393"/>
        <end position="414"/>
    </location>
</feature>
<feature type="transmembrane region" description="Helical" evidence="1">
    <location>
        <begin position="214"/>
        <end position="233"/>
    </location>
</feature>
<dbReference type="InterPro" id="IPR044049">
    <property type="entry name" value="EccD_transm"/>
</dbReference>
<evidence type="ECO:0000313" key="4">
    <source>
        <dbReference type="Proteomes" id="UP001490365"/>
    </source>
</evidence>
<organism evidence="3 4">
    <name type="scientific">Streptomyces sp. 900105755</name>
    <dbReference type="NCBI Taxonomy" id="3154389"/>
    <lineage>
        <taxon>Bacteria</taxon>
        <taxon>Bacillati</taxon>
        <taxon>Actinomycetota</taxon>
        <taxon>Actinomycetes</taxon>
        <taxon>Kitasatosporales</taxon>
        <taxon>Streptomycetaceae</taxon>
        <taxon>Streptomyces</taxon>
    </lineage>
</organism>
<keyword evidence="1" id="KW-1133">Transmembrane helix</keyword>
<feature type="transmembrane region" description="Helical" evidence="1">
    <location>
        <begin position="311"/>
        <end position="338"/>
    </location>
</feature>
<keyword evidence="1" id="KW-0812">Transmembrane</keyword>
<dbReference type="RefSeq" id="WP_351956402.1">
    <property type="nucleotide sequence ID" value="NZ_JBEOZM010000003.1"/>
</dbReference>
<accession>A0ABV1TDQ0</accession>